<accession>A0AAN9WE31</accession>
<dbReference type="InterPro" id="IPR053164">
    <property type="entry name" value="IS1016-like_transposase"/>
</dbReference>
<evidence type="ECO:0000259" key="1">
    <source>
        <dbReference type="SMART" id="SM01126"/>
    </source>
</evidence>
<protein>
    <recommendedName>
        <fullName evidence="1">ISXO2-like transposase domain-containing protein</fullName>
    </recommendedName>
</protein>
<dbReference type="SMART" id="SM01126">
    <property type="entry name" value="DDE_Tnp_IS1595"/>
    <property type="match status" value="1"/>
</dbReference>
<keyword evidence="3" id="KW-1185">Reference proteome</keyword>
<gene>
    <name evidence="2" type="ORF">R5R35_009875</name>
</gene>
<reference evidence="2 3" key="1">
    <citation type="submission" date="2024-03" db="EMBL/GenBank/DDBJ databases">
        <title>The genome assembly and annotation of the cricket Gryllus longicercus Weissman &amp; Gray.</title>
        <authorList>
            <person name="Szrajer S."/>
            <person name="Gray D."/>
            <person name="Ylla G."/>
        </authorList>
    </citation>
    <scope>NUCLEOTIDE SEQUENCE [LARGE SCALE GENOMIC DNA]</scope>
    <source>
        <strain evidence="2">DAG 2021-001</strain>
        <tissue evidence="2">Whole body minus gut</tissue>
    </source>
</reference>
<dbReference type="Pfam" id="PF12762">
    <property type="entry name" value="DDE_Tnp_IS1595"/>
    <property type="match status" value="1"/>
</dbReference>
<proteinExistence type="predicted"/>
<organism evidence="2 3">
    <name type="scientific">Gryllus longicercus</name>
    <dbReference type="NCBI Taxonomy" id="2509291"/>
    <lineage>
        <taxon>Eukaryota</taxon>
        <taxon>Metazoa</taxon>
        <taxon>Ecdysozoa</taxon>
        <taxon>Arthropoda</taxon>
        <taxon>Hexapoda</taxon>
        <taxon>Insecta</taxon>
        <taxon>Pterygota</taxon>
        <taxon>Neoptera</taxon>
        <taxon>Polyneoptera</taxon>
        <taxon>Orthoptera</taxon>
        <taxon>Ensifera</taxon>
        <taxon>Gryllidea</taxon>
        <taxon>Grylloidea</taxon>
        <taxon>Gryllidae</taxon>
        <taxon>Gryllinae</taxon>
        <taxon>Gryllus</taxon>
    </lineage>
</organism>
<evidence type="ECO:0000313" key="3">
    <source>
        <dbReference type="Proteomes" id="UP001378592"/>
    </source>
</evidence>
<dbReference type="EMBL" id="JAZDUA010000053">
    <property type="protein sequence ID" value="KAK7870723.1"/>
    <property type="molecule type" value="Genomic_DNA"/>
</dbReference>
<dbReference type="AlphaFoldDB" id="A0AAN9WE31"/>
<feature type="domain" description="ISXO2-like transposase" evidence="1">
    <location>
        <begin position="128"/>
        <end position="262"/>
    </location>
</feature>
<sequence>MASFNFVRLSEICNTEETALKFLQEHNIVHKERKCCKNYPMKLSFGVKIAWRCPSCKKNKGLRSDNWLESTRLPFLKIVRFIYWWSREMASVKFCQFELEIDDNTVVDWNNYLREVCAYVVMDCCVSKIGGEGLTVEIGECVFSPRKNYAGRVVPQQWIFGGICRETKEVFMVMIPDKSAEALCGVIREKVNEGSVIISDCWRGYMNSHDDDSFQQFTAKNKYYFVETSSGARNPKVRKAENGTHVQMPESYYLIEFLWREHIKKTKRDSFQAILEAIAQFMPPR</sequence>
<dbReference type="PANTHER" id="PTHR47163:SF2">
    <property type="entry name" value="SI:DKEY-17M8.2"/>
    <property type="match status" value="1"/>
</dbReference>
<evidence type="ECO:0000313" key="2">
    <source>
        <dbReference type="EMBL" id="KAK7870723.1"/>
    </source>
</evidence>
<dbReference type="Proteomes" id="UP001378592">
    <property type="component" value="Unassembled WGS sequence"/>
</dbReference>
<dbReference type="PANTHER" id="PTHR47163">
    <property type="entry name" value="DDE_TNP_IS1595 DOMAIN-CONTAINING PROTEIN"/>
    <property type="match status" value="1"/>
</dbReference>
<name>A0AAN9WE31_9ORTH</name>
<dbReference type="InterPro" id="IPR024445">
    <property type="entry name" value="Tnp_ISXO2-like"/>
</dbReference>
<comment type="caution">
    <text evidence="2">The sequence shown here is derived from an EMBL/GenBank/DDBJ whole genome shotgun (WGS) entry which is preliminary data.</text>
</comment>